<sequence length="107" mass="12156">MANRITQDYRANGGWDSLAECRPMYPGDQRMVYLFFGSERENARQKEQRERLAKAVCRRCVVIETCLEKALARKEMFGVWGGMGEDELQALARRKQRPIGGAAAKSA</sequence>
<keyword evidence="9" id="KW-1015">Disulfide bond</keyword>
<dbReference type="GO" id="GO:0051539">
    <property type="term" value="F:4 iron, 4 sulfur cluster binding"/>
    <property type="evidence" value="ECO:0007669"/>
    <property type="project" value="UniProtKB-KW"/>
</dbReference>
<keyword evidence="10" id="KW-0804">Transcription</keyword>
<evidence type="ECO:0000313" key="12">
    <source>
        <dbReference type="EMBL" id="RWZ78046.1"/>
    </source>
</evidence>
<dbReference type="GO" id="GO:0003677">
    <property type="term" value="F:DNA binding"/>
    <property type="evidence" value="ECO:0007669"/>
    <property type="project" value="UniProtKB-KW"/>
</dbReference>
<comment type="cofactor">
    <cofactor evidence="1">
        <name>[4Fe-4S] cluster</name>
        <dbReference type="ChEBI" id="CHEBI:49883"/>
    </cofactor>
</comment>
<name>A0A4Q0AGF5_9BACT</name>
<reference evidence="12" key="1">
    <citation type="submission" date="2019-01" db="EMBL/GenBank/DDBJ databases">
        <title>Genomic signatures and co-occurrence patterns of the ultra-small Saccharimodia (Patescibacteria phylum) suggest a symbiotic lifestyle.</title>
        <authorList>
            <person name="Lemos L."/>
            <person name="Medeiros J."/>
            <person name="Andreote F."/>
            <person name="Fernandes G."/>
            <person name="Varani A."/>
            <person name="Oliveira G."/>
            <person name="Pylro V."/>
        </authorList>
    </citation>
    <scope>NUCLEOTIDE SEQUENCE [LARGE SCALE GENOMIC DNA]</scope>
    <source>
        <strain evidence="12">AMD01</strain>
    </source>
</reference>
<dbReference type="InterPro" id="IPR034768">
    <property type="entry name" value="4FE4S_WBL"/>
</dbReference>
<dbReference type="GO" id="GO:0045892">
    <property type="term" value="P:negative regulation of DNA-templated transcription"/>
    <property type="evidence" value="ECO:0007669"/>
    <property type="project" value="TreeGrafter"/>
</dbReference>
<keyword evidence="7" id="KW-0805">Transcription regulation</keyword>
<evidence type="ECO:0000313" key="13">
    <source>
        <dbReference type="Proteomes" id="UP000289269"/>
    </source>
</evidence>
<evidence type="ECO:0000256" key="5">
    <source>
        <dbReference type="ARBA" id="ARBA00023004"/>
    </source>
</evidence>
<keyword evidence="3" id="KW-0004">4Fe-4S</keyword>
<dbReference type="GO" id="GO:0045454">
    <property type="term" value="P:cell redox homeostasis"/>
    <property type="evidence" value="ECO:0007669"/>
    <property type="project" value="TreeGrafter"/>
</dbReference>
<evidence type="ECO:0000256" key="9">
    <source>
        <dbReference type="ARBA" id="ARBA00023157"/>
    </source>
</evidence>
<dbReference type="PROSITE" id="PS51674">
    <property type="entry name" value="4FE4S_WBL"/>
    <property type="match status" value="1"/>
</dbReference>
<dbReference type="PANTHER" id="PTHR38839">
    <property type="entry name" value="TRANSCRIPTIONAL REGULATOR WHID-RELATED"/>
    <property type="match status" value="1"/>
</dbReference>
<proteinExistence type="inferred from homology"/>
<protein>
    <submittedName>
        <fullName evidence="12">WhiB family transcriptional regulator</fullName>
    </submittedName>
</protein>
<comment type="caution">
    <text evidence="12">The sequence shown here is derived from an EMBL/GenBank/DDBJ whole genome shotgun (WGS) entry which is preliminary data.</text>
</comment>
<comment type="similarity">
    <text evidence="2">Belongs to the WhiB family.</text>
</comment>
<dbReference type="HAMAP" id="MF_01479">
    <property type="entry name" value="WhiB"/>
    <property type="match status" value="1"/>
</dbReference>
<keyword evidence="6" id="KW-0411">Iron-sulfur</keyword>
<evidence type="ECO:0000256" key="1">
    <source>
        <dbReference type="ARBA" id="ARBA00001966"/>
    </source>
</evidence>
<evidence type="ECO:0000256" key="2">
    <source>
        <dbReference type="ARBA" id="ARBA00006597"/>
    </source>
</evidence>
<dbReference type="EMBL" id="SCKW01000041">
    <property type="protein sequence ID" value="RWZ78046.1"/>
    <property type="molecule type" value="Genomic_DNA"/>
</dbReference>
<dbReference type="GO" id="GO:0047134">
    <property type="term" value="F:protein-disulfide reductase [NAD(P)H] activity"/>
    <property type="evidence" value="ECO:0007669"/>
    <property type="project" value="TreeGrafter"/>
</dbReference>
<dbReference type="Proteomes" id="UP000289269">
    <property type="component" value="Unassembled WGS sequence"/>
</dbReference>
<dbReference type="Pfam" id="PF02467">
    <property type="entry name" value="Whib"/>
    <property type="match status" value="1"/>
</dbReference>
<keyword evidence="8" id="KW-0238">DNA-binding</keyword>
<evidence type="ECO:0000256" key="3">
    <source>
        <dbReference type="ARBA" id="ARBA00022485"/>
    </source>
</evidence>
<dbReference type="GO" id="GO:0046872">
    <property type="term" value="F:metal ion binding"/>
    <property type="evidence" value="ECO:0007669"/>
    <property type="project" value="UniProtKB-KW"/>
</dbReference>
<feature type="domain" description="4Fe-4S Wbl-type" evidence="11">
    <location>
        <begin position="20"/>
        <end position="90"/>
    </location>
</feature>
<evidence type="ECO:0000256" key="6">
    <source>
        <dbReference type="ARBA" id="ARBA00023014"/>
    </source>
</evidence>
<dbReference type="InterPro" id="IPR003482">
    <property type="entry name" value="Whib"/>
</dbReference>
<evidence type="ECO:0000256" key="4">
    <source>
        <dbReference type="ARBA" id="ARBA00022723"/>
    </source>
</evidence>
<evidence type="ECO:0000256" key="10">
    <source>
        <dbReference type="ARBA" id="ARBA00023163"/>
    </source>
</evidence>
<keyword evidence="13" id="KW-1185">Reference proteome</keyword>
<evidence type="ECO:0000256" key="8">
    <source>
        <dbReference type="ARBA" id="ARBA00023125"/>
    </source>
</evidence>
<evidence type="ECO:0000259" key="11">
    <source>
        <dbReference type="PROSITE" id="PS51674"/>
    </source>
</evidence>
<keyword evidence="4" id="KW-0479">Metal-binding</keyword>
<dbReference type="AlphaFoldDB" id="A0A4Q0AGF5"/>
<gene>
    <name evidence="12" type="ORF">EOT04_03190</name>
</gene>
<organism evidence="12 13">
    <name type="scientific">Candidatus Chaera renei</name>
    <dbReference type="NCBI Taxonomy" id="2506947"/>
    <lineage>
        <taxon>Bacteria</taxon>
        <taxon>Candidatus Saccharimonadota</taxon>
        <taxon>Candidatus Saccharimonadia</taxon>
        <taxon>Candidatus Saccharimonadales</taxon>
        <taxon>Candidatus Saccharimonadaceae</taxon>
        <taxon>Candidatus Chaera</taxon>
    </lineage>
</organism>
<keyword evidence="5" id="KW-0408">Iron</keyword>
<evidence type="ECO:0000256" key="7">
    <source>
        <dbReference type="ARBA" id="ARBA00023015"/>
    </source>
</evidence>
<accession>A0A4Q0AGF5</accession>